<dbReference type="EMBL" id="CP054569">
    <property type="protein sequence ID" value="QKQ51052.1"/>
    <property type="molecule type" value="Genomic_DNA"/>
</dbReference>
<dbReference type="InterPro" id="IPR036388">
    <property type="entry name" value="WH-like_DNA-bd_sf"/>
</dbReference>
<name>A0A6N0JUX3_ACHDE</name>
<dbReference type="Proteomes" id="UP000509782">
    <property type="component" value="Chromosome"/>
</dbReference>
<protein>
    <submittedName>
        <fullName evidence="2">Helix-turn-helix domain-containing protein</fullName>
    </submittedName>
</protein>
<dbReference type="RefSeq" id="WP_174717434.1">
    <property type="nucleotide sequence ID" value="NZ_CP054569.1"/>
</dbReference>
<reference evidence="2 3" key="1">
    <citation type="submission" date="2020-05" db="EMBL/GenBank/DDBJ databases">
        <title>FDA dAtabase for Regulatory Grade micrObial Sequences (FDA-ARGOS): Supporting development and validation of Infectious Disease Dx tests.</title>
        <authorList>
            <person name="Sproer C."/>
            <person name="Gronow S."/>
            <person name="Severitt S."/>
            <person name="Schroder I."/>
            <person name="Tallon L."/>
            <person name="Sadzewicz L."/>
            <person name="Zhao X."/>
            <person name="Vavikolanu K."/>
            <person name="Mehta A."/>
            <person name="Aluvathingal J."/>
            <person name="Nadendla S."/>
            <person name="Myers T."/>
            <person name="Yan Y."/>
            <person name="Sichtig H."/>
        </authorList>
    </citation>
    <scope>NUCLEOTIDE SEQUENCE [LARGE SCALE GENOMIC DNA]</scope>
    <source>
        <strain evidence="2 3">FDAARGOS_787</strain>
    </source>
</reference>
<dbReference type="Gene3D" id="1.10.10.10">
    <property type="entry name" value="Winged helix-like DNA-binding domain superfamily/Winged helix DNA-binding domain"/>
    <property type="match status" value="1"/>
</dbReference>
<feature type="compositionally biased region" description="Polar residues" evidence="1">
    <location>
        <begin position="153"/>
        <end position="162"/>
    </location>
</feature>
<proteinExistence type="predicted"/>
<feature type="region of interest" description="Disordered" evidence="1">
    <location>
        <begin position="98"/>
        <end position="186"/>
    </location>
</feature>
<accession>A0A6N0JUX3</accession>
<sequence>MSVEVMTMVFKRYPNGGGEMLLALALADHSHPDGTHIFPSIEFLAVKTRQSVRAVQYQLKKMRECGWLIRVSAGHGGRSQVTEYQISPEWIAGETLEGLADHGDNPENAKSAPFNEAPEKGANNDIKGANESAKGAKHDSKGCNGLHPHRTINKPSEPSRNRQAGAAAPSAPKKSGKTKPGKPADTVTADDLVAEGVDQQVAQDWLKVRKVKELPLTRTAWDGVKTEAEKAGLSAGDAVRIAAENSWAGFKASWYEKQKAESGGPVAEDDLAWLKSWPGIVAKGNALGLRQEDGEAPPAFKMRVLRAANLTEEQKARARADFGVHL</sequence>
<gene>
    <name evidence="2" type="ORF">FOC81_31750</name>
</gene>
<evidence type="ECO:0000313" key="2">
    <source>
        <dbReference type="EMBL" id="QKQ51052.1"/>
    </source>
</evidence>
<evidence type="ECO:0000256" key="1">
    <source>
        <dbReference type="SAM" id="MobiDB-lite"/>
    </source>
</evidence>
<organism evidence="2 3">
    <name type="scientific">Achromobacter denitrificans</name>
    <name type="common">Alcaligenes denitrificans</name>
    <dbReference type="NCBI Taxonomy" id="32002"/>
    <lineage>
        <taxon>Bacteria</taxon>
        <taxon>Pseudomonadati</taxon>
        <taxon>Pseudomonadota</taxon>
        <taxon>Betaproteobacteria</taxon>
        <taxon>Burkholderiales</taxon>
        <taxon>Alcaligenaceae</taxon>
        <taxon>Achromobacter</taxon>
    </lineage>
</organism>
<feature type="compositionally biased region" description="Low complexity" evidence="1">
    <location>
        <begin position="164"/>
        <end position="173"/>
    </location>
</feature>
<evidence type="ECO:0000313" key="3">
    <source>
        <dbReference type="Proteomes" id="UP000509782"/>
    </source>
</evidence>
<dbReference type="Pfam" id="PF13730">
    <property type="entry name" value="HTH_36"/>
    <property type="match status" value="1"/>
</dbReference>
<dbReference type="AlphaFoldDB" id="A0A6N0JUX3"/>